<keyword evidence="1" id="KW-0378">Hydrolase</keyword>
<dbReference type="Proteomes" id="UP001055072">
    <property type="component" value="Unassembled WGS sequence"/>
</dbReference>
<gene>
    <name evidence="1" type="ORF">BDY19DRAFT_936158</name>
</gene>
<reference evidence="1" key="1">
    <citation type="journal article" date="2021" name="Environ. Microbiol.">
        <title>Gene family expansions and transcriptome signatures uncover fungal adaptations to wood decay.</title>
        <authorList>
            <person name="Hage H."/>
            <person name="Miyauchi S."/>
            <person name="Viragh M."/>
            <person name="Drula E."/>
            <person name="Min B."/>
            <person name="Chaduli D."/>
            <person name="Navarro D."/>
            <person name="Favel A."/>
            <person name="Norest M."/>
            <person name="Lesage-Meessen L."/>
            <person name="Balint B."/>
            <person name="Merenyi Z."/>
            <person name="de Eugenio L."/>
            <person name="Morin E."/>
            <person name="Martinez A.T."/>
            <person name="Baldrian P."/>
            <person name="Stursova M."/>
            <person name="Martinez M.J."/>
            <person name="Novotny C."/>
            <person name="Magnuson J.K."/>
            <person name="Spatafora J.W."/>
            <person name="Maurice S."/>
            <person name="Pangilinan J."/>
            <person name="Andreopoulos W."/>
            <person name="LaButti K."/>
            <person name="Hundley H."/>
            <person name="Na H."/>
            <person name="Kuo A."/>
            <person name="Barry K."/>
            <person name="Lipzen A."/>
            <person name="Henrissat B."/>
            <person name="Riley R."/>
            <person name="Ahrendt S."/>
            <person name="Nagy L.G."/>
            <person name="Grigoriev I.V."/>
            <person name="Martin F."/>
            <person name="Rosso M.N."/>
        </authorList>
    </citation>
    <scope>NUCLEOTIDE SEQUENCE</scope>
    <source>
        <strain evidence="1">CBS 384.51</strain>
    </source>
</reference>
<comment type="caution">
    <text evidence="1">The sequence shown here is derived from an EMBL/GenBank/DDBJ whole genome shotgun (WGS) entry which is preliminary data.</text>
</comment>
<dbReference type="EMBL" id="MU274907">
    <property type="protein sequence ID" value="KAI0090607.1"/>
    <property type="molecule type" value="Genomic_DNA"/>
</dbReference>
<protein>
    <submittedName>
        <fullName evidence="1">Serine hydrolase FSH</fullName>
    </submittedName>
</protein>
<proteinExistence type="predicted"/>
<accession>A0ACB8U883</accession>
<sequence length="259" mass="28075">MAPRKILVLHGFAQSGTILQKRMGAVRKACKGVELVYIDAPHVLTPADLAETFNSPEELGAAESTENDPALQPRAWWKTDAQRTKTNGAEESFAMLRDILSKDHYDGIFGFSQGACMAAWLTALLERPETFPPFLVDGKPPHPPFQFCVAVAGFKPNSPLAQSIIGESISTPVLHVIGRNDVIVVEERSKTLLDVTPNKRVEYHDGGHFVPSKANWRAFFRDYLLKAPADADVVSPSLSTATASQPASGVSTPVPASVE</sequence>
<evidence type="ECO:0000313" key="1">
    <source>
        <dbReference type="EMBL" id="KAI0090607.1"/>
    </source>
</evidence>
<organism evidence="1 2">
    <name type="scientific">Irpex rosettiformis</name>
    <dbReference type="NCBI Taxonomy" id="378272"/>
    <lineage>
        <taxon>Eukaryota</taxon>
        <taxon>Fungi</taxon>
        <taxon>Dikarya</taxon>
        <taxon>Basidiomycota</taxon>
        <taxon>Agaricomycotina</taxon>
        <taxon>Agaricomycetes</taxon>
        <taxon>Polyporales</taxon>
        <taxon>Irpicaceae</taxon>
        <taxon>Irpex</taxon>
    </lineage>
</organism>
<keyword evidence="2" id="KW-1185">Reference proteome</keyword>
<name>A0ACB8U883_9APHY</name>
<evidence type="ECO:0000313" key="2">
    <source>
        <dbReference type="Proteomes" id="UP001055072"/>
    </source>
</evidence>